<dbReference type="EMBL" id="MTKP01000207">
    <property type="protein sequence ID" value="RWX47706.1"/>
    <property type="molecule type" value="Genomic_DNA"/>
</dbReference>
<sequence length="43" mass="5461">MFEMWLDSERHHFLLLFRQRFLFDRAQLFLYCQVFFCADARVN</sequence>
<evidence type="ECO:0000313" key="1">
    <source>
        <dbReference type="EMBL" id="RWX47706.1"/>
    </source>
</evidence>
<name>A0A3S3SQB8_9BACT</name>
<comment type="caution">
    <text evidence="1">The sequence shown here is derived from an EMBL/GenBank/DDBJ whole genome shotgun (WGS) entry which is preliminary data.</text>
</comment>
<reference evidence="1 2" key="1">
    <citation type="submission" date="2017-01" db="EMBL/GenBank/DDBJ databases">
        <title>The cable genome- insights into the physiology and evolution of filamentous bacteria capable of sulfide oxidation via long distance electron transfer.</title>
        <authorList>
            <person name="Schreiber L."/>
            <person name="Bjerg J.T."/>
            <person name="Boggild A."/>
            <person name="Van De Vossenberg J."/>
            <person name="Meysman F."/>
            <person name="Nielsen L.P."/>
            <person name="Schramm A."/>
            <person name="Kjeldsen K.U."/>
        </authorList>
    </citation>
    <scope>NUCLEOTIDE SEQUENCE [LARGE SCALE GENOMIC DNA]</scope>
    <source>
        <strain evidence="1">A1</strain>
    </source>
</reference>
<protein>
    <submittedName>
        <fullName evidence="1">Uncharacterized protein</fullName>
    </submittedName>
</protein>
<gene>
    <name evidence="1" type="ORF">VT98_12075</name>
</gene>
<dbReference type="AlphaFoldDB" id="A0A3S3SQB8"/>
<dbReference type="Proteomes" id="UP000288086">
    <property type="component" value="Unassembled WGS sequence"/>
</dbReference>
<evidence type="ECO:0000313" key="2">
    <source>
        <dbReference type="Proteomes" id="UP000288086"/>
    </source>
</evidence>
<organism evidence="1 2">
    <name type="scientific">Candidatus Electrothrix communis</name>
    <dbReference type="NCBI Taxonomy" id="1859133"/>
    <lineage>
        <taxon>Bacteria</taxon>
        <taxon>Pseudomonadati</taxon>
        <taxon>Thermodesulfobacteriota</taxon>
        <taxon>Desulfobulbia</taxon>
        <taxon>Desulfobulbales</taxon>
        <taxon>Desulfobulbaceae</taxon>
        <taxon>Candidatus Electrothrix</taxon>
    </lineage>
</organism>
<accession>A0A3S3SQB8</accession>
<keyword evidence="2" id="KW-1185">Reference proteome</keyword>
<proteinExistence type="predicted"/>